<dbReference type="InterPro" id="IPR016181">
    <property type="entry name" value="Acyl_CoA_acyltransferase"/>
</dbReference>
<dbReference type="Gene3D" id="3.40.630.30">
    <property type="match status" value="1"/>
</dbReference>
<feature type="domain" description="Acyltransferase MbtK/IucB-like conserved" evidence="2">
    <location>
        <begin position="21"/>
        <end position="68"/>
    </location>
</feature>
<reference evidence="3 4" key="1">
    <citation type="journal article" date="2018" name="Nat. Biotechnol.">
        <title>A standardized bacterial taxonomy based on genome phylogeny substantially revises the tree of life.</title>
        <authorList>
            <person name="Parks D.H."/>
            <person name="Chuvochina M."/>
            <person name="Waite D.W."/>
            <person name="Rinke C."/>
            <person name="Skarshewski A."/>
            <person name="Chaumeil P.A."/>
            <person name="Hugenholtz P."/>
        </authorList>
    </citation>
    <scope>NUCLEOTIDE SEQUENCE [LARGE SCALE GENOMIC DNA]</scope>
    <source>
        <strain evidence="3">UBA10378</strain>
    </source>
</reference>
<proteinExistence type="predicted"/>
<dbReference type="SUPFAM" id="SSF55729">
    <property type="entry name" value="Acyl-CoA N-acyltransferases (Nat)"/>
    <property type="match status" value="1"/>
</dbReference>
<organism evidence="3 4">
    <name type="scientific">Hyphomonas atlantica</name>
    <dbReference type="NCBI Taxonomy" id="1280948"/>
    <lineage>
        <taxon>Bacteria</taxon>
        <taxon>Pseudomonadati</taxon>
        <taxon>Pseudomonadota</taxon>
        <taxon>Alphaproteobacteria</taxon>
        <taxon>Hyphomonadales</taxon>
        <taxon>Hyphomonadaceae</taxon>
        <taxon>Hyphomonas</taxon>
    </lineage>
</organism>
<evidence type="ECO:0000313" key="4">
    <source>
        <dbReference type="Proteomes" id="UP000263957"/>
    </source>
</evidence>
<comment type="caution">
    <text evidence="3">The sequence shown here is derived from an EMBL/GenBank/DDBJ whole genome shotgun (WGS) entry which is preliminary data.</text>
</comment>
<dbReference type="Proteomes" id="UP000263957">
    <property type="component" value="Unassembled WGS sequence"/>
</dbReference>
<sequence length="193" mass="21942">MDEMVTVFEKEVTALGCFSIRPFDLETDISVIHAWVNMDYASFWMLGNSSPADVKDEYRRIMSTGHTDVFMGYYKGQPVFLTEIYDPGHEEIGAFIESQPGDYGMHLLVGPTEAPIANFTSGVFYTIMSFLFESMKARRVLVEPDIANTKIHQLNRRFGFTVLKDKVELSNKIAQLEQCSPTDFNHAVEKLGY</sequence>
<gene>
    <name evidence="3" type="ORF">DD728_06915</name>
</gene>
<dbReference type="GO" id="GO:0016410">
    <property type="term" value="F:N-acyltransferase activity"/>
    <property type="evidence" value="ECO:0007669"/>
    <property type="project" value="TreeGrafter"/>
</dbReference>
<comment type="pathway">
    <text evidence="1">Siderophore biosynthesis.</text>
</comment>
<dbReference type="GO" id="GO:0019290">
    <property type="term" value="P:siderophore biosynthetic process"/>
    <property type="evidence" value="ECO:0007669"/>
    <property type="project" value="InterPro"/>
</dbReference>
<dbReference type="EMBL" id="DOGS01000138">
    <property type="protein sequence ID" value="HBQ48602.1"/>
    <property type="molecule type" value="Genomic_DNA"/>
</dbReference>
<name>A0A356W6N8_9PROT</name>
<evidence type="ECO:0000256" key="1">
    <source>
        <dbReference type="ARBA" id="ARBA00004924"/>
    </source>
</evidence>
<keyword evidence="3" id="KW-0808">Transferase</keyword>
<dbReference type="SMART" id="SM01006">
    <property type="entry name" value="AlcB"/>
    <property type="match status" value="1"/>
</dbReference>
<protein>
    <submittedName>
        <fullName evidence="3">GNAT family N-acetyltransferase</fullName>
    </submittedName>
</protein>
<dbReference type="PANTHER" id="PTHR31438:SF1">
    <property type="entry name" value="LYSINE N-ACYLTRANSFERASE C17G9.06C-RELATED"/>
    <property type="match status" value="1"/>
</dbReference>
<dbReference type="PANTHER" id="PTHR31438">
    <property type="entry name" value="LYSINE N-ACYLTRANSFERASE C17G9.06C-RELATED"/>
    <property type="match status" value="1"/>
</dbReference>
<evidence type="ECO:0000313" key="3">
    <source>
        <dbReference type="EMBL" id="HBQ48602.1"/>
    </source>
</evidence>
<dbReference type="InterPro" id="IPR019432">
    <property type="entry name" value="Acyltransferase_MbtK/IucB-like"/>
</dbReference>
<dbReference type="AlphaFoldDB" id="A0A356W6N8"/>
<accession>A0A356W6N8</accession>
<dbReference type="Pfam" id="PF13523">
    <property type="entry name" value="Acetyltransf_8"/>
    <property type="match status" value="1"/>
</dbReference>
<evidence type="ECO:0000259" key="2">
    <source>
        <dbReference type="SMART" id="SM01006"/>
    </source>
</evidence>